<sequence length="107" mass="11250">MSAVVSFHNTTGLTGRQLIAASRVAKGQEAAVLDVFHAAGRPLSPSEVHARMPGRVLLTSVRRAMSNLTQAGALVKLDQVQPGPFGQPEHLWTLPGGQGELFVGRAA</sequence>
<dbReference type="HOGENOM" id="CLU_2207871_0_0_6"/>
<accession>E6WS44</accession>
<protein>
    <submittedName>
        <fullName evidence="1">Uncharacterized protein</fullName>
    </submittedName>
</protein>
<dbReference type="AlphaFoldDB" id="E6WS44"/>
<dbReference type="EMBL" id="CP002446">
    <property type="protein sequence ID" value="ADV26993.1"/>
    <property type="molecule type" value="Genomic_DNA"/>
</dbReference>
<proteinExistence type="predicted"/>
<name>E6WS44_PSEUU</name>
<evidence type="ECO:0000313" key="1">
    <source>
        <dbReference type="EMBL" id="ADV26993.1"/>
    </source>
</evidence>
<keyword evidence="2" id="KW-1185">Reference proteome</keyword>
<reference evidence="1 2" key="1">
    <citation type="submission" date="2011-01" db="EMBL/GenBank/DDBJ databases">
        <title>Complete sequence of Pseudoxanthomonas suwonensis 11-1.</title>
        <authorList>
            <consortium name="US DOE Joint Genome Institute"/>
            <person name="Lucas S."/>
            <person name="Copeland A."/>
            <person name="Lapidus A."/>
            <person name="Cheng J.-F."/>
            <person name="Goodwin L."/>
            <person name="Pitluck S."/>
            <person name="Teshima H."/>
            <person name="Detter J.C."/>
            <person name="Han C."/>
            <person name="Tapia R."/>
            <person name="Land M."/>
            <person name="Hauser L."/>
            <person name="Kyrpides N."/>
            <person name="Ivanova N."/>
            <person name="Ovchinnikova G."/>
            <person name="Siebers A.K."/>
            <person name="Allgaier M."/>
            <person name="Thelen M.P."/>
            <person name="Hugenholtz P."/>
            <person name="Gladden J."/>
            <person name="Woyke T."/>
        </authorList>
    </citation>
    <scope>NUCLEOTIDE SEQUENCE [LARGE SCALE GENOMIC DNA]</scope>
    <source>
        <strain evidence="2">11-1</strain>
    </source>
</reference>
<dbReference type="Proteomes" id="UP000008632">
    <property type="component" value="Chromosome"/>
</dbReference>
<dbReference type="STRING" id="743721.Psesu_1143"/>
<organism evidence="1 2">
    <name type="scientific">Pseudoxanthomonas suwonensis (strain 11-1)</name>
    <dbReference type="NCBI Taxonomy" id="743721"/>
    <lineage>
        <taxon>Bacteria</taxon>
        <taxon>Pseudomonadati</taxon>
        <taxon>Pseudomonadota</taxon>
        <taxon>Gammaproteobacteria</taxon>
        <taxon>Lysobacterales</taxon>
        <taxon>Lysobacteraceae</taxon>
        <taxon>Pseudoxanthomonas</taxon>
    </lineage>
</organism>
<gene>
    <name evidence="1" type="ordered locus">Psesu_1143</name>
</gene>
<dbReference type="RefSeq" id="WP_013534822.1">
    <property type="nucleotide sequence ID" value="NC_014924.1"/>
</dbReference>
<evidence type="ECO:0000313" key="2">
    <source>
        <dbReference type="Proteomes" id="UP000008632"/>
    </source>
</evidence>
<dbReference type="KEGG" id="psu:Psesu_1143"/>